<gene>
    <name evidence="1" type="ORF">S01H4_59034</name>
</gene>
<sequence>FADKFVRAKFERCFLRILTTGSMLASHVNFLRMYRDEVVLKSVFKTQFERLLTRYYQFTPYVVRKMNESPLYEKLVKYFIAFPFVLSAKVAVLSAQTSCRLMNFGFRECAFKFDIMLR</sequence>
<comment type="caution">
    <text evidence="1">The sequence shown here is derived from an EMBL/GenBank/DDBJ whole genome shotgun (WGS) entry which is preliminary data.</text>
</comment>
<protein>
    <submittedName>
        <fullName evidence="1">Uncharacterized protein</fullName>
    </submittedName>
</protein>
<dbReference type="NCBIfam" id="NF041770">
    <property type="entry name" value="CFI_box_CTERM"/>
    <property type="match status" value="1"/>
</dbReference>
<dbReference type="AlphaFoldDB" id="X1CEJ2"/>
<feature type="non-terminal residue" evidence="1">
    <location>
        <position position="1"/>
    </location>
</feature>
<name>X1CEJ2_9ZZZZ</name>
<organism evidence="1">
    <name type="scientific">marine sediment metagenome</name>
    <dbReference type="NCBI Taxonomy" id="412755"/>
    <lineage>
        <taxon>unclassified sequences</taxon>
        <taxon>metagenomes</taxon>
        <taxon>ecological metagenomes</taxon>
    </lineage>
</organism>
<dbReference type="InterPro" id="IPR049886">
    <property type="entry name" value="CFI_box_CTERM_dom"/>
</dbReference>
<reference evidence="1" key="1">
    <citation type="journal article" date="2014" name="Front. Microbiol.">
        <title>High frequency of phylogenetically diverse reductive dehalogenase-homologous genes in deep subseafloor sedimentary metagenomes.</title>
        <authorList>
            <person name="Kawai M."/>
            <person name="Futagami T."/>
            <person name="Toyoda A."/>
            <person name="Takaki Y."/>
            <person name="Nishi S."/>
            <person name="Hori S."/>
            <person name="Arai W."/>
            <person name="Tsubouchi T."/>
            <person name="Morono Y."/>
            <person name="Uchiyama I."/>
            <person name="Ito T."/>
            <person name="Fujiyama A."/>
            <person name="Inagaki F."/>
            <person name="Takami H."/>
        </authorList>
    </citation>
    <scope>NUCLEOTIDE SEQUENCE</scope>
    <source>
        <strain evidence="1">Expedition CK06-06</strain>
    </source>
</reference>
<proteinExistence type="predicted"/>
<accession>X1CEJ2</accession>
<evidence type="ECO:0000313" key="1">
    <source>
        <dbReference type="EMBL" id="GAH06052.1"/>
    </source>
</evidence>
<dbReference type="EMBL" id="BART01034561">
    <property type="protein sequence ID" value="GAH06052.1"/>
    <property type="molecule type" value="Genomic_DNA"/>
</dbReference>